<dbReference type="SUPFAM" id="SSF50129">
    <property type="entry name" value="GroES-like"/>
    <property type="match status" value="1"/>
</dbReference>
<keyword evidence="9" id="KW-1185">Reference proteome</keyword>
<dbReference type="Gene3D" id="3.90.180.10">
    <property type="entry name" value="Medium-chain alcohol dehydrogenases, catalytic domain"/>
    <property type="match status" value="1"/>
</dbReference>
<dbReference type="PANTHER" id="PTHR44154:SF1">
    <property type="entry name" value="QUINONE OXIDOREDUCTASE"/>
    <property type="match status" value="1"/>
</dbReference>
<dbReference type="RefSeq" id="WP_220229432.1">
    <property type="nucleotide sequence ID" value="NZ_JAICBX010000003.1"/>
</dbReference>
<proteinExistence type="predicted"/>
<protein>
    <submittedName>
        <fullName evidence="8">Zinc-binding dehydrogenase</fullName>
    </submittedName>
</protein>
<dbReference type="SMART" id="SM00829">
    <property type="entry name" value="PKS_ER"/>
    <property type="match status" value="1"/>
</dbReference>
<feature type="domain" description="Enoyl reductase (ER)" evidence="7">
    <location>
        <begin position="10"/>
        <end position="335"/>
    </location>
</feature>
<evidence type="ECO:0000256" key="5">
    <source>
        <dbReference type="ARBA" id="ARBA00022884"/>
    </source>
</evidence>
<evidence type="ECO:0000256" key="4">
    <source>
        <dbReference type="ARBA" id="ARBA00022857"/>
    </source>
</evidence>
<dbReference type="InterPro" id="IPR011032">
    <property type="entry name" value="GroES-like_sf"/>
</dbReference>
<dbReference type="GO" id="GO:0016491">
    <property type="term" value="F:oxidoreductase activity"/>
    <property type="evidence" value="ECO:0007669"/>
    <property type="project" value="InterPro"/>
</dbReference>
<dbReference type="PANTHER" id="PTHR44154">
    <property type="entry name" value="QUINONE OXIDOREDUCTASE"/>
    <property type="match status" value="1"/>
</dbReference>
<keyword evidence="4" id="KW-0521">NADP</keyword>
<dbReference type="InterPro" id="IPR002364">
    <property type="entry name" value="Quin_OxRdtase/zeta-crystal_CS"/>
</dbReference>
<evidence type="ECO:0000259" key="7">
    <source>
        <dbReference type="SMART" id="SM00829"/>
    </source>
</evidence>
<evidence type="ECO:0000313" key="8">
    <source>
        <dbReference type="EMBL" id="MBW8638697.1"/>
    </source>
</evidence>
<dbReference type="AlphaFoldDB" id="A0AAE2ZQ53"/>
<dbReference type="SUPFAM" id="SSF51735">
    <property type="entry name" value="NAD(P)-binding Rossmann-fold domains"/>
    <property type="match status" value="1"/>
</dbReference>
<reference evidence="8" key="1">
    <citation type="submission" date="2021-08" db="EMBL/GenBank/DDBJ databases">
        <title>Hoeflea bacterium WL0058 sp. nov., isolated from the sediment.</title>
        <authorList>
            <person name="Wang L."/>
            <person name="Zhang D."/>
        </authorList>
    </citation>
    <scope>NUCLEOTIDE SEQUENCE</scope>
    <source>
        <strain evidence="8">WL0058</strain>
    </source>
</reference>
<dbReference type="GO" id="GO:0003723">
    <property type="term" value="F:RNA binding"/>
    <property type="evidence" value="ECO:0007669"/>
    <property type="project" value="UniProtKB-KW"/>
</dbReference>
<dbReference type="Proteomes" id="UP001196509">
    <property type="component" value="Unassembled WGS sequence"/>
</dbReference>
<dbReference type="InterPro" id="IPR013149">
    <property type="entry name" value="ADH-like_C"/>
</dbReference>
<dbReference type="GO" id="GO:0005737">
    <property type="term" value="C:cytoplasm"/>
    <property type="evidence" value="ECO:0007669"/>
    <property type="project" value="UniProtKB-SubCell"/>
</dbReference>
<evidence type="ECO:0000313" key="9">
    <source>
        <dbReference type="Proteomes" id="UP001196509"/>
    </source>
</evidence>
<evidence type="ECO:0000256" key="1">
    <source>
        <dbReference type="ARBA" id="ARBA00004496"/>
    </source>
</evidence>
<keyword evidence="6" id="KW-0007">Acetylation</keyword>
<dbReference type="Pfam" id="PF00107">
    <property type="entry name" value="ADH_zinc_N"/>
    <property type="match status" value="1"/>
</dbReference>
<dbReference type="GO" id="GO:0008270">
    <property type="term" value="F:zinc ion binding"/>
    <property type="evidence" value="ECO:0007669"/>
    <property type="project" value="InterPro"/>
</dbReference>
<dbReference type="Pfam" id="PF08240">
    <property type="entry name" value="ADH_N"/>
    <property type="match status" value="1"/>
</dbReference>
<accession>A0AAE2ZQ53</accession>
<organism evidence="8 9">
    <name type="scientific">Flavimaribacter sediminis</name>
    <dbReference type="NCBI Taxonomy" id="2865987"/>
    <lineage>
        <taxon>Bacteria</taxon>
        <taxon>Pseudomonadati</taxon>
        <taxon>Pseudomonadota</taxon>
        <taxon>Alphaproteobacteria</taxon>
        <taxon>Hyphomicrobiales</taxon>
        <taxon>Rhizobiaceae</taxon>
        <taxon>Flavimaribacter</taxon>
    </lineage>
</organism>
<comment type="caution">
    <text evidence="8">The sequence shown here is derived from an EMBL/GenBank/DDBJ whole genome shotgun (WGS) entry which is preliminary data.</text>
</comment>
<dbReference type="InterPro" id="IPR013154">
    <property type="entry name" value="ADH-like_N"/>
</dbReference>
<name>A0AAE2ZQ53_9HYPH</name>
<gene>
    <name evidence="8" type="ORF">K1W69_15985</name>
</gene>
<comment type="subunit">
    <text evidence="2">Homotetramer.</text>
</comment>
<dbReference type="InterPro" id="IPR036291">
    <property type="entry name" value="NAD(P)-bd_dom_sf"/>
</dbReference>
<comment type="subcellular location">
    <subcellularLocation>
        <location evidence="1">Cytoplasm</location>
    </subcellularLocation>
</comment>
<sequence length="337" mass="36622">MRAVVLNEHGGLDKMTYVEDFPDPVAEEGDVVIRVKASSYNYHDIFTRRGMPGIRIPMPIIVGLDIAGEVVEVGPGVEGWAPGDRVLIDPINRVEGGLMGETKNGGLAELCVTRAHQLIKLPDHVSFEEASALPVAYGTAIRMMTTIGEVAEGEKVLILGASGGVGICCVQLAKAAGAYVIACAGTEEKGEELMKYGADEIILYREVDFMKECRARHGKPSIGKAFKGNGVDMVVNFTGGETWVPSLKCLRRGGRLVTCGATAGFDPVEDIRFIWTFELQIKGSNGWEREDIHRLFDMMEEGKLKAVIDETFPLEKAKDAMGLLEDRKVLGKLVITP</sequence>
<evidence type="ECO:0000256" key="2">
    <source>
        <dbReference type="ARBA" id="ARBA00011881"/>
    </source>
</evidence>
<evidence type="ECO:0000256" key="3">
    <source>
        <dbReference type="ARBA" id="ARBA00022490"/>
    </source>
</evidence>
<evidence type="ECO:0000256" key="6">
    <source>
        <dbReference type="ARBA" id="ARBA00022990"/>
    </source>
</evidence>
<keyword evidence="5" id="KW-0694">RNA-binding</keyword>
<dbReference type="InterPro" id="IPR020843">
    <property type="entry name" value="ER"/>
</dbReference>
<dbReference type="EMBL" id="JAICBX010000003">
    <property type="protein sequence ID" value="MBW8638697.1"/>
    <property type="molecule type" value="Genomic_DNA"/>
</dbReference>
<dbReference type="PROSITE" id="PS01162">
    <property type="entry name" value="QOR_ZETA_CRYSTAL"/>
    <property type="match status" value="1"/>
</dbReference>
<keyword evidence="3" id="KW-0963">Cytoplasm</keyword>
<dbReference type="InterPro" id="IPR051603">
    <property type="entry name" value="Zinc-ADH_QOR/CCCR"/>
</dbReference>